<keyword evidence="1" id="KW-1133">Transmembrane helix</keyword>
<reference evidence="3" key="1">
    <citation type="submission" date="2016-10" db="EMBL/GenBank/DDBJ databases">
        <authorList>
            <person name="Varghese N."/>
            <person name="Submissions S."/>
        </authorList>
    </citation>
    <scope>NUCLEOTIDE SEQUENCE [LARGE SCALE GENOMIC DNA]</scope>
    <source>
        <strain evidence="3">CGMCC 4.6609</strain>
    </source>
</reference>
<accession>A0A1H0WIL4</accession>
<dbReference type="STRING" id="641025.SAMN05421507_119142"/>
<keyword evidence="1" id="KW-0472">Membrane</keyword>
<protein>
    <recommendedName>
        <fullName evidence="4">Major Facilitator Superfamily protein</fullName>
    </recommendedName>
</protein>
<feature type="transmembrane region" description="Helical" evidence="1">
    <location>
        <begin position="34"/>
        <end position="54"/>
    </location>
</feature>
<proteinExistence type="predicted"/>
<evidence type="ECO:0000313" key="2">
    <source>
        <dbReference type="EMBL" id="SDP90325.1"/>
    </source>
</evidence>
<dbReference type="RefSeq" id="WP_245734009.1">
    <property type="nucleotide sequence ID" value="NZ_FNIX01000019.1"/>
</dbReference>
<keyword evidence="1" id="KW-0812">Transmembrane</keyword>
<organism evidence="2 3">
    <name type="scientific">Lentzea jiangxiensis</name>
    <dbReference type="NCBI Taxonomy" id="641025"/>
    <lineage>
        <taxon>Bacteria</taxon>
        <taxon>Bacillati</taxon>
        <taxon>Actinomycetota</taxon>
        <taxon>Actinomycetes</taxon>
        <taxon>Pseudonocardiales</taxon>
        <taxon>Pseudonocardiaceae</taxon>
        <taxon>Lentzea</taxon>
    </lineage>
</organism>
<evidence type="ECO:0000313" key="3">
    <source>
        <dbReference type="Proteomes" id="UP000199691"/>
    </source>
</evidence>
<dbReference type="Proteomes" id="UP000199691">
    <property type="component" value="Unassembled WGS sequence"/>
</dbReference>
<evidence type="ECO:0000256" key="1">
    <source>
        <dbReference type="SAM" id="Phobius"/>
    </source>
</evidence>
<sequence length="117" mass="12258">MSALTALTLVAGLAGTVFAPLTVVLNTHLDWRGTYLVLAGTLAVTTIPLHLFGLRLPWPEIEHEAEHRPSAVLAGVARGIFTLVQATAITDRRGAVHCGQLSGLLAVPVMFTAAIAP</sequence>
<dbReference type="AlphaFoldDB" id="A0A1H0WIL4"/>
<gene>
    <name evidence="2" type="ORF">SAMN05421507_119142</name>
</gene>
<evidence type="ECO:0008006" key="4">
    <source>
        <dbReference type="Google" id="ProtNLM"/>
    </source>
</evidence>
<keyword evidence="3" id="KW-1185">Reference proteome</keyword>
<name>A0A1H0WIL4_9PSEU</name>
<dbReference type="EMBL" id="FNIX01000019">
    <property type="protein sequence ID" value="SDP90325.1"/>
    <property type="molecule type" value="Genomic_DNA"/>
</dbReference>